<dbReference type="EMBL" id="JAIWYP010000016">
    <property type="protein sequence ID" value="KAH3696724.1"/>
    <property type="molecule type" value="Genomic_DNA"/>
</dbReference>
<gene>
    <name evidence="1" type="ORF">DPMN_084200</name>
</gene>
<evidence type="ECO:0000313" key="2">
    <source>
        <dbReference type="Proteomes" id="UP000828390"/>
    </source>
</evidence>
<comment type="caution">
    <text evidence="1">The sequence shown here is derived from an EMBL/GenBank/DDBJ whole genome shotgun (WGS) entry which is preliminary data.</text>
</comment>
<dbReference type="AlphaFoldDB" id="A0A9D3YEF6"/>
<dbReference type="Proteomes" id="UP000828390">
    <property type="component" value="Unassembled WGS sequence"/>
</dbReference>
<proteinExistence type="predicted"/>
<accession>A0A9D3YEF6</accession>
<name>A0A9D3YEF6_DREPO</name>
<sequence>MALMKLWKKTLAKKERRGKRKFFNDTEKSETQKKTTKTRLRRCLQKQVVDNNKDEDMATCMGSGCSWKEDEELGLGKTEVNCDFCMKWIHTDCC</sequence>
<reference evidence="1" key="1">
    <citation type="journal article" date="2019" name="bioRxiv">
        <title>The Genome of the Zebra Mussel, Dreissena polymorpha: A Resource for Invasive Species Research.</title>
        <authorList>
            <person name="McCartney M.A."/>
            <person name="Auch B."/>
            <person name="Kono T."/>
            <person name="Mallez S."/>
            <person name="Zhang Y."/>
            <person name="Obille A."/>
            <person name="Becker A."/>
            <person name="Abrahante J.E."/>
            <person name="Garbe J."/>
            <person name="Badalamenti J.P."/>
            <person name="Herman A."/>
            <person name="Mangelson H."/>
            <person name="Liachko I."/>
            <person name="Sullivan S."/>
            <person name="Sone E.D."/>
            <person name="Koren S."/>
            <person name="Silverstein K.A.T."/>
            <person name="Beckman K.B."/>
            <person name="Gohl D.M."/>
        </authorList>
    </citation>
    <scope>NUCLEOTIDE SEQUENCE</scope>
    <source>
        <strain evidence="1">Duluth1</strain>
        <tissue evidence="1">Whole animal</tissue>
    </source>
</reference>
<reference evidence="1" key="2">
    <citation type="submission" date="2020-11" db="EMBL/GenBank/DDBJ databases">
        <authorList>
            <person name="McCartney M.A."/>
            <person name="Auch B."/>
            <person name="Kono T."/>
            <person name="Mallez S."/>
            <person name="Becker A."/>
            <person name="Gohl D.M."/>
            <person name="Silverstein K.A.T."/>
            <person name="Koren S."/>
            <person name="Bechman K.B."/>
            <person name="Herman A."/>
            <person name="Abrahante J.E."/>
            <person name="Garbe J."/>
        </authorList>
    </citation>
    <scope>NUCLEOTIDE SEQUENCE</scope>
    <source>
        <strain evidence="1">Duluth1</strain>
        <tissue evidence="1">Whole animal</tissue>
    </source>
</reference>
<protein>
    <submittedName>
        <fullName evidence="1">Uncharacterized protein</fullName>
    </submittedName>
</protein>
<evidence type="ECO:0000313" key="1">
    <source>
        <dbReference type="EMBL" id="KAH3696724.1"/>
    </source>
</evidence>
<keyword evidence="2" id="KW-1185">Reference proteome</keyword>
<organism evidence="1 2">
    <name type="scientific">Dreissena polymorpha</name>
    <name type="common">Zebra mussel</name>
    <name type="synonym">Mytilus polymorpha</name>
    <dbReference type="NCBI Taxonomy" id="45954"/>
    <lineage>
        <taxon>Eukaryota</taxon>
        <taxon>Metazoa</taxon>
        <taxon>Spiralia</taxon>
        <taxon>Lophotrochozoa</taxon>
        <taxon>Mollusca</taxon>
        <taxon>Bivalvia</taxon>
        <taxon>Autobranchia</taxon>
        <taxon>Heteroconchia</taxon>
        <taxon>Euheterodonta</taxon>
        <taxon>Imparidentia</taxon>
        <taxon>Neoheterodontei</taxon>
        <taxon>Myida</taxon>
        <taxon>Dreissenoidea</taxon>
        <taxon>Dreissenidae</taxon>
        <taxon>Dreissena</taxon>
    </lineage>
</organism>